<proteinExistence type="predicted"/>
<organism evidence="1 2">
    <name type="scientific">Saccharothrix espanaensis (strain ATCC 51144 / DSM 44229 / JCM 9112 / NBRC 15066 / NRRL 15764)</name>
    <dbReference type="NCBI Taxonomy" id="1179773"/>
    <lineage>
        <taxon>Bacteria</taxon>
        <taxon>Bacillati</taxon>
        <taxon>Actinomycetota</taxon>
        <taxon>Actinomycetes</taxon>
        <taxon>Pseudonocardiales</taxon>
        <taxon>Pseudonocardiaceae</taxon>
        <taxon>Saccharothrix</taxon>
    </lineage>
</organism>
<reference evidence="1 2" key="1">
    <citation type="journal article" date="2012" name="BMC Genomics">
        <title>Complete genome sequence of Saccharothrix espanaensis DSM 44229T and comparison to the other completely sequenced Pseudonocardiaceae.</title>
        <authorList>
            <person name="Strobel T."/>
            <person name="Al-Dilaimi A."/>
            <person name="Blom J."/>
            <person name="Gessner A."/>
            <person name="Kalinowski J."/>
            <person name="Luzhetska M."/>
            <person name="Puhler A."/>
            <person name="Szczepanowski R."/>
            <person name="Bechthold A."/>
            <person name="Ruckert C."/>
        </authorList>
    </citation>
    <scope>NUCLEOTIDE SEQUENCE [LARGE SCALE GENOMIC DNA]</scope>
    <source>
        <strain evidence="2">ATCC 51144 / DSM 44229 / JCM 9112 / NBRC 15066 / NRRL 15764</strain>
    </source>
</reference>
<evidence type="ECO:0000313" key="2">
    <source>
        <dbReference type="Proteomes" id="UP000006281"/>
    </source>
</evidence>
<dbReference type="OrthoDB" id="5572373at2"/>
<name>K0JV79_SACES</name>
<keyword evidence="2" id="KW-1185">Reference proteome</keyword>
<dbReference type="SUPFAM" id="SSF160631">
    <property type="entry name" value="SMI1/KNR4-like"/>
    <property type="match status" value="1"/>
</dbReference>
<dbReference type="PATRIC" id="fig|1179773.3.peg.4498"/>
<dbReference type="RefSeq" id="WP_015101882.1">
    <property type="nucleotide sequence ID" value="NC_019673.1"/>
</dbReference>
<sequence length="280" mass="30173">MTTIDDLVSLVPPPASPVGAEGDWRAAQAALGLRLPSDFAALTARYGTGGFGDIGLLSPFPTDQGPGGLVARGLGLIEVFGEHREEWPEDVPHPLHPEPGGLLEWALTGNGDALCWLTEGEPDDWPTVVWNPRSGAARYEVGAVGLLHGYLSGRLDVPLLGAPPAVPWFDAHRELSHVHVRLSEGEGSHGDRLRILRDALHPTADRGGFDDGEGNRQDHFKAVDRDWRLTYENCYGHQVRVAFPPGDEVGARAVILAAVREMGCDVLSARTIEGEPVWSD</sequence>
<dbReference type="Proteomes" id="UP000006281">
    <property type="component" value="Chromosome"/>
</dbReference>
<dbReference type="AlphaFoldDB" id="K0JV79"/>
<dbReference type="BioCyc" id="SESP1179773:BN6_RS21740-MONOMER"/>
<dbReference type="KEGG" id="sesp:BN6_44900"/>
<dbReference type="STRING" id="1179773.BN6_44900"/>
<dbReference type="HOGENOM" id="CLU_993543_0_0_11"/>
<evidence type="ECO:0008006" key="3">
    <source>
        <dbReference type="Google" id="ProtNLM"/>
    </source>
</evidence>
<accession>K0JV79</accession>
<protein>
    <recommendedName>
        <fullName evidence="3">Knr4/Smi1-like domain-containing protein</fullName>
    </recommendedName>
</protein>
<dbReference type="InterPro" id="IPR037883">
    <property type="entry name" value="Knr4/Smi1-like_sf"/>
</dbReference>
<dbReference type="EMBL" id="HE804045">
    <property type="protein sequence ID" value="CCH31770.1"/>
    <property type="molecule type" value="Genomic_DNA"/>
</dbReference>
<evidence type="ECO:0000313" key="1">
    <source>
        <dbReference type="EMBL" id="CCH31770.1"/>
    </source>
</evidence>
<dbReference type="eggNOG" id="ENOG50338VG">
    <property type="taxonomic scope" value="Bacteria"/>
</dbReference>
<gene>
    <name evidence="1" type="ordered locus">BN6_44900</name>
</gene>